<reference evidence="2" key="1">
    <citation type="journal article" date="2014" name="Genome">
        <title>Draft Genome Sequences of Three Strains of Bacteroides pyogenes Isolated from a Cat and Swine.</title>
        <authorList>
            <person name="Sakamoto M."/>
            <person name="Oshima K."/>
            <person name="Suda W."/>
            <person name="Kitamura K."/>
            <person name="Iida T."/>
            <person name="Hattori M."/>
            <person name="Ohkuma M."/>
        </authorList>
    </citation>
    <scope>NUCLEOTIDE SEQUENCE [LARGE SCALE GENOMIC DNA]</scope>
    <source>
        <strain evidence="2">JCM 6294</strain>
    </source>
</reference>
<evidence type="ECO:0000313" key="1">
    <source>
        <dbReference type="EMBL" id="GAE17661.1"/>
    </source>
</evidence>
<evidence type="ECO:0000313" key="2">
    <source>
        <dbReference type="Proteomes" id="UP000018842"/>
    </source>
</evidence>
<name>W4PCZ3_9BACE</name>
<dbReference type="AlphaFoldDB" id="W4PCZ3"/>
<comment type="caution">
    <text evidence="1">The sequence shown here is derived from an EMBL/GenBank/DDBJ whole genome shotgun (WGS) entry which is preliminary data.</text>
</comment>
<organism evidence="1 2">
    <name type="scientific">Bacteroides pyogenes DSM 20611 = JCM 6294</name>
    <dbReference type="NCBI Taxonomy" id="1121100"/>
    <lineage>
        <taxon>Bacteria</taxon>
        <taxon>Pseudomonadati</taxon>
        <taxon>Bacteroidota</taxon>
        <taxon>Bacteroidia</taxon>
        <taxon>Bacteroidales</taxon>
        <taxon>Bacteroidaceae</taxon>
        <taxon>Bacteroides</taxon>
    </lineage>
</organism>
<dbReference type="Proteomes" id="UP000018842">
    <property type="component" value="Unassembled WGS sequence"/>
</dbReference>
<protein>
    <submittedName>
        <fullName evidence="1">Uncharacterized protein</fullName>
    </submittedName>
</protein>
<proteinExistence type="predicted"/>
<sequence>MHPSLTPDRRQAFPGYEAKGGAYLEIIRQCLLIFERLALILHPRLSIEQSINQINNCQNERFITKH</sequence>
<dbReference type="EMBL" id="BAIR01000002">
    <property type="protein sequence ID" value="GAE17661.1"/>
    <property type="molecule type" value="Genomic_DNA"/>
</dbReference>
<gene>
    <name evidence="1" type="ORF">JCM6294_433</name>
</gene>
<accession>W4PCZ3</accession>